<accession>A0A6A6CFU6</accession>
<dbReference type="AlphaFoldDB" id="A0A6A6CFU6"/>
<keyword evidence="2" id="KW-0539">Nucleus</keyword>
<organism evidence="4 5">
    <name type="scientific">Zasmidium cellare ATCC 36951</name>
    <dbReference type="NCBI Taxonomy" id="1080233"/>
    <lineage>
        <taxon>Eukaryota</taxon>
        <taxon>Fungi</taxon>
        <taxon>Dikarya</taxon>
        <taxon>Ascomycota</taxon>
        <taxon>Pezizomycotina</taxon>
        <taxon>Dothideomycetes</taxon>
        <taxon>Dothideomycetidae</taxon>
        <taxon>Mycosphaerellales</taxon>
        <taxon>Mycosphaerellaceae</taxon>
        <taxon>Zasmidium</taxon>
    </lineage>
</organism>
<keyword evidence="5" id="KW-1185">Reference proteome</keyword>
<name>A0A6A6CFU6_ZASCE</name>
<proteinExistence type="predicted"/>
<sequence length="490" mass="55219">MASTLSQDEILSFLPEKGHMDVWTAAWLDSRHQTRIIVHRPTFQLQYYTFWDAPPEVDDAWLALLMCMASMGALLTGHTNESRKDLEAAEFLRRLAAHVLIRANVSVVRPYLIEALLVYGITSMYTHRDILPEMWHLTSFITRLCFQAGLNREVPNSVDPGFSPFTIEMRRRVWMTARDLDISTSSISGNPSSIDFRLCDTHPPANLTDVDFSPMHMSPVRPKEECTLVQIQICYSRVIEVLGKATTLSHSVTLPCRETIERLGIELQNIRGEIPEHLLVKPLEEYSLNPPSDIMYRFRLEFAFQRTKCVLYQRFMGGRLDMKSVECINAAEAIVQCCNALPKIVNSGHQWARFKLFSTRHIHDFLLAAMLLCSVMKRKSPKKPERTLVGRSLISVCAGWLSTGLLSNRLKLAVEAILRYLASGYPEQSHPTPTSQDMNVTGPSFDVCSCGIPANFASADSSFKFDTSGRDGFVFDVIANHTGGIGSLLR</sequence>
<dbReference type="PANTHER" id="PTHR31001">
    <property type="entry name" value="UNCHARACTERIZED TRANSCRIPTIONAL REGULATORY PROTEIN"/>
    <property type="match status" value="1"/>
</dbReference>
<dbReference type="InterPro" id="IPR007219">
    <property type="entry name" value="XnlR_reg_dom"/>
</dbReference>
<dbReference type="RefSeq" id="XP_033665428.1">
    <property type="nucleotide sequence ID" value="XM_033813276.1"/>
</dbReference>
<reference evidence="4" key="1">
    <citation type="journal article" date="2020" name="Stud. Mycol.">
        <title>101 Dothideomycetes genomes: a test case for predicting lifestyles and emergence of pathogens.</title>
        <authorList>
            <person name="Haridas S."/>
            <person name="Albert R."/>
            <person name="Binder M."/>
            <person name="Bloem J."/>
            <person name="Labutti K."/>
            <person name="Salamov A."/>
            <person name="Andreopoulos B."/>
            <person name="Baker S."/>
            <person name="Barry K."/>
            <person name="Bills G."/>
            <person name="Bluhm B."/>
            <person name="Cannon C."/>
            <person name="Castanera R."/>
            <person name="Culley D."/>
            <person name="Daum C."/>
            <person name="Ezra D."/>
            <person name="Gonzalez J."/>
            <person name="Henrissat B."/>
            <person name="Kuo A."/>
            <person name="Liang C."/>
            <person name="Lipzen A."/>
            <person name="Lutzoni F."/>
            <person name="Magnuson J."/>
            <person name="Mondo S."/>
            <person name="Nolan M."/>
            <person name="Ohm R."/>
            <person name="Pangilinan J."/>
            <person name="Park H.-J."/>
            <person name="Ramirez L."/>
            <person name="Alfaro M."/>
            <person name="Sun H."/>
            <person name="Tritt A."/>
            <person name="Yoshinaga Y."/>
            <person name="Zwiers L.-H."/>
            <person name="Turgeon B."/>
            <person name="Goodwin S."/>
            <person name="Spatafora J."/>
            <person name="Crous P."/>
            <person name="Grigoriev I."/>
        </authorList>
    </citation>
    <scope>NUCLEOTIDE SEQUENCE</scope>
    <source>
        <strain evidence="4">ATCC 36951</strain>
    </source>
</reference>
<evidence type="ECO:0000259" key="3">
    <source>
        <dbReference type="SMART" id="SM00906"/>
    </source>
</evidence>
<evidence type="ECO:0000256" key="1">
    <source>
        <dbReference type="ARBA" id="ARBA00004123"/>
    </source>
</evidence>
<protein>
    <recommendedName>
        <fullName evidence="3">Xylanolytic transcriptional activator regulatory domain-containing protein</fullName>
    </recommendedName>
</protein>
<dbReference type="CDD" id="cd12148">
    <property type="entry name" value="fungal_TF_MHR"/>
    <property type="match status" value="1"/>
</dbReference>
<evidence type="ECO:0000313" key="5">
    <source>
        <dbReference type="Proteomes" id="UP000799537"/>
    </source>
</evidence>
<dbReference type="GO" id="GO:0005634">
    <property type="term" value="C:nucleus"/>
    <property type="evidence" value="ECO:0007669"/>
    <property type="project" value="UniProtKB-SubCell"/>
</dbReference>
<dbReference type="SMART" id="SM00906">
    <property type="entry name" value="Fungal_trans"/>
    <property type="match status" value="1"/>
</dbReference>
<dbReference type="Pfam" id="PF04082">
    <property type="entry name" value="Fungal_trans"/>
    <property type="match status" value="1"/>
</dbReference>
<feature type="domain" description="Xylanolytic transcriptional activator regulatory" evidence="3">
    <location>
        <begin position="134"/>
        <end position="210"/>
    </location>
</feature>
<dbReference type="EMBL" id="ML993603">
    <property type="protein sequence ID" value="KAF2164539.1"/>
    <property type="molecule type" value="Genomic_DNA"/>
</dbReference>
<dbReference type="PANTHER" id="PTHR31001:SF49">
    <property type="entry name" value="ZN(II)2CYS6 TRANSCRIPTION FACTOR (EUROFUNG)"/>
    <property type="match status" value="1"/>
</dbReference>
<evidence type="ECO:0000256" key="2">
    <source>
        <dbReference type="ARBA" id="ARBA00023242"/>
    </source>
</evidence>
<dbReference type="GO" id="GO:0003677">
    <property type="term" value="F:DNA binding"/>
    <property type="evidence" value="ECO:0007669"/>
    <property type="project" value="InterPro"/>
</dbReference>
<evidence type="ECO:0000313" key="4">
    <source>
        <dbReference type="EMBL" id="KAF2164539.1"/>
    </source>
</evidence>
<comment type="subcellular location">
    <subcellularLocation>
        <location evidence="1">Nucleus</location>
    </subcellularLocation>
</comment>
<dbReference type="GO" id="GO:0008270">
    <property type="term" value="F:zinc ion binding"/>
    <property type="evidence" value="ECO:0007669"/>
    <property type="project" value="InterPro"/>
</dbReference>
<dbReference type="OrthoDB" id="4934715at2759"/>
<dbReference type="InterPro" id="IPR050613">
    <property type="entry name" value="Sec_Metabolite_Reg"/>
</dbReference>
<dbReference type="GO" id="GO:0006351">
    <property type="term" value="P:DNA-templated transcription"/>
    <property type="evidence" value="ECO:0007669"/>
    <property type="project" value="InterPro"/>
</dbReference>
<gene>
    <name evidence="4" type="ORF">M409DRAFT_56379</name>
</gene>
<dbReference type="GeneID" id="54566548"/>
<dbReference type="Proteomes" id="UP000799537">
    <property type="component" value="Unassembled WGS sequence"/>
</dbReference>